<dbReference type="AlphaFoldDB" id="A0A165VQA8"/>
<reference evidence="7 8" key="1">
    <citation type="journal article" date="2016" name="Mol. Biol. Evol.">
        <title>Comparative Genomics of Early-Diverging Mushroom-Forming Fungi Provides Insights into the Origins of Lignocellulose Decay Capabilities.</title>
        <authorList>
            <person name="Nagy L.G."/>
            <person name="Riley R."/>
            <person name="Tritt A."/>
            <person name="Adam C."/>
            <person name="Daum C."/>
            <person name="Floudas D."/>
            <person name="Sun H."/>
            <person name="Yadav J.S."/>
            <person name="Pangilinan J."/>
            <person name="Larsson K.H."/>
            <person name="Matsuura K."/>
            <person name="Barry K."/>
            <person name="Labutti K."/>
            <person name="Kuo R."/>
            <person name="Ohm R.A."/>
            <person name="Bhattacharya S.S."/>
            <person name="Shirouzu T."/>
            <person name="Yoshinaga Y."/>
            <person name="Martin F.M."/>
            <person name="Grigoriev I.V."/>
            <person name="Hibbett D.S."/>
        </authorList>
    </citation>
    <scope>NUCLEOTIDE SEQUENCE [LARGE SCALE GENOMIC DNA]</scope>
    <source>
        <strain evidence="7 8">HHB14362 ss-1</strain>
    </source>
</reference>
<evidence type="ECO:0000256" key="4">
    <source>
        <dbReference type="ARBA" id="ARBA00022842"/>
    </source>
</evidence>
<proteinExistence type="inferred from homology"/>
<protein>
    <recommendedName>
        <fullName evidence="6">Terpene synthase</fullName>
        <ecNumber evidence="6">4.2.3.-</ecNumber>
    </recommendedName>
</protein>
<dbReference type="GO" id="GO:0046872">
    <property type="term" value="F:metal ion binding"/>
    <property type="evidence" value="ECO:0007669"/>
    <property type="project" value="UniProtKB-KW"/>
</dbReference>
<evidence type="ECO:0000256" key="3">
    <source>
        <dbReference type="ARBA" id="ARBA00022723"/>
    </source>
</evidence>
<dbReference type="Gene3D" id="1.10.600.10">
    <property type="entry name" value="Farnesyl Diphosphate Synthase"/>
    <property type="match status" value="1"/>
</dbReference>
<dbReference type="OrthoDB" id="3314751at2759"/>
<evidence type="ECO:0000313" key="7">
    <source>
        <dbReference type="EMBL" id="KZT30019.1"/>
    </source>
</evidence>
<evidence type="ECO:0000256" key="5">
    <source>
        <dbReference type="ARBA" id="ARBA00023239"/>
    </source>
</evidence>
<accession>A0A165VQA8</accession>
<keyword evidence="5 6" id="KW-0456">Lyase</keyword>
<keyword evidence="8" id="KW-1185">Reference proteome</keyword>
<organism evidence="7 8">
    <name type="scientific">Neolentinus lepideus HHB14362 ss-1</name>
    <dbReference type="NCBI Taxonomy" id="1314782"/>
    <lineage>
        <taxon>Eukaryota</taxon>
        <taxon>Fungi</taxon>
        <taxon>Dikarya</taxon>
        <taxon>Basidiomycota</taxon>
        <taxon>Agaricomycotina</taxon>
        <taxon>Agaricomycetes</taxon>
        <taxon>Gloeophyllales</taxon>
        <taxon>Gloeophyllaceae</taxon>
        <taxon>Neolentinus</taxon>
    </lineage>
</organism>
<dbReference type="EMBL" id="KV425552">
    <property type="protein sequence ID" value="KZT30019.1"/>
    <property type="molecule type" value="Genomic_DNA"/>
</dbReference>
<gene>
    <name evidence="7" type="ORF">NEOLEDRAFT_1126753</name>
</gene>
<dbReference type="EC" id="4.2.3.-" evidence="6"/>
<dbReference type="PANTHER" id="PTHR35201:SF4">
    <property type="entry name" value="BETA-PINACENE SYNTHASE-RELATED"/>
    <property type="match status" value="1"/>
</dbReference>
<dbReference type="GO" id="GO:0010333">
    <property type="term" value="F:terpene synthase activity"/>
    <property type="evidence" value="ECO:0007669"/>
    <property type="project" value="InterPro"/>
</dbReference>
<dbReference type="InterPro" id="IPR034686">
    <property type="entry name" value="Terpene_cyclase-like_2"/>
</dbReference>
<comment type="similarity">
    <text evidence="2 6">Belongs to the terpene synthase family.</text>
</comment>
<evidence type="ECO:0000256" key="2">
    <source>
        <dbReference type="ARBA" id="ARBA00006333"/>
    </source>
</evidence>
<dbReference type="Proteomes" id="UP000076761">
    <property type="component" value="Unassembled WGS sequence"/>
</dbReference>
<dbReference type="Pfam" id="PF19086">
    <property type="entry name" value="Terpene_syn_C_2"/>
    <property type="match status" value="1"/>
</dbReference>
<evidence type="ECO:0000313" key="8">
    <source>
        <dbReference type="Proteomes" id="UP000076761"/>
    </source>
</evidence>
<keyword evidence="3 6" id="KW-0479">Metal-binding</keyword>
<dbReference type="InParanoid" id="A0A165VQA8"/>
<name>A0A165VQA8_9AGAM</name>
<sequence>MPFRWHTSGIEICFDCIEYAFNFDLPEEIADQMSFRDLRNIVADFVAWTNDLYSSAMEHRKGDLNANIVTVLSNEKQIDVNAAGEFARSYLEGKLLDFLRTKAELLGQSDSREERTFGERLRQYIFGMECWYSGVIAWSSQLKRYSSAETS</sequence>
<evidence type="ECO:0000256" key="1">
    <source>
        <dbReference type="ARBA" id="ARBA00001946"/>
    </source>
</evidence>
<dbReference type="PANTHER" id="PTHR35201">
    <property type="entry name" value="TERPENE SYNTHASE"/>
    <property type="match status" value="1"/>
</dbReference>
<dbReference type="SUPFAM" id="SSF48576">
    <property type="entry name" value="Terpenoid synthases"/>
    <property type="match status" value="1"/>
</dbReference>
<comment type="cofactor">
    <cofactor evidence="1 6">
        <name>Mg(2+)</name>
        <dbReference type="ChEBI" id="CHEBI:18420"/>
    </cofactor>
</comment>
<evidence type="ECO:0000256" key="6">
    <source>
        <dbReference type="RuleBase" id="RU366034"/>
    </source>
</evidence>
<dbReference type="InterPro" id="IPR008949">
    <property type="entry name" value="Isoprenoid_synthase_dom_sf"/>
</dbReference>
<keyword evidence="4 6" id="KW-0460">Magnesium</keyword>
<dbReference type="GO" id="GO:0008299">
    <property type="term" value="P:isoprenoid biosynthetic process"/>
    <property type="evidence" value="ECO:0007669"/>
    <property type="project" value="UniProtKB-ARBA"/>
</dbReference>